<feature type="domain" description="AMP-binding enzyme C-terminal" evidence="10">
    <location>
        <begin position="417"/>
        <end position="492"/>
    </location>
</feature>
<dbReference type="Proteomes" id="UP000193529">
    <property type="component" value="Unassembled WGS sequence"/>
</dbReference>
<dbReference type="EC" id="6.2.1.3" evidence="3"/>
<dbReference type="Gene3D" id="3.40.50.12780">
    <property type="entry name" value="N-terminal domain of ligase-like"/>
    <property type="match status" value="1"/>
</dbReference>
<accession>A0A1X1ZQA7</accession>
<reference evidence="11 12" key="1">
    <citation type="submission" date="2016-01" db="EMBL/GenBank/DDBJ databases">
        <title>The new phylogeny of the genus Mycobacterium.</title>
        <authorList>
            <person name="Tarcisio F."/>
            <person name="Conor M."/>
            <person name="Antonella G."/>
            <person name="Elisabetta G."/>
            <person name="Giulia F.S."/>
            <person name="Sara T."/>
            <person name="Anna F."/>
            <person name="Clotilde B."/>
            <person name="Roberto B."/>
            <person name="Veronica D.S."/>
            <person name="Fabio R."/>
            <person name="Monica P."/>
            <person name="Olivier J."/>
            <person name="Enrico T."/>
            <person name="Nicola S."/>
        </authorList>
    </citation>
    <scope>NUCLEOTIDE SEQUENCE [LARGE SCALE GENOMIC DNA]</scope>
    <source>
        <strain evidence="11 12">DSM 44572</strain>
    </source>
</reference>
<name>A0A1X1ZQA7_9MYCO</name>
<comment type="similarity">
    <text evidence="1">Belongs to the ATP-dependent AMP-binding enzyme family.</text>
</comment>
<dbReference type="OrthoDB" id="9803968at2"/>
<dbReference type="SUPFAM" id="SSF56801">
    <property type="entry name" value="Acetyl-CoA synthetase-like"/>
    <property type="match status" value="1"/>
</dbReference>
<evidence type="ECO:0000256" key="3">
    <source>
        <dbReference type="ARBA" id="ARBA00026121"/>
    </source>
</evidence>
<dbReference type="InterPro" id="IPR050237">
    <property type="entry name" value="ATP-dep_AMP-bd_enzyme"/>
</dbReference>
<evidence type="ECO:0000259" key="10">
    <source>
        <dbReference type="Pfam" id="PF13193"/>
    </source>
</evidence>
<dbReference type="InterPro" id="IPR025110">
    <property type="entry name" value="AMP-bd_C"/>
</dbReference>
<evidence type="ECO:0000256" key="5">
    <source>
        <dbReference type="ARBA" id="ARBA00069710"/>
    </source>
</evidence>
<organism evidence="11 12">
    <name type="scientific">Mycobacterium palustre</name>
    <dbReference type="NCBI Taxonomy" id="153971"/>
    <lineage>
        <taxon>Bacteria</taxon>
        <taxon>Bacillati</taxon>
        <taxon>Actinomycetota</taxon>
        <taxon>Actinomycetes</taxon>
        <taxon>Mycobacteriales</taxon>
        <taxon>Mycobacteriaceae</taxon>
        <taxon>Mycobacterium</taxon>
        <taxon>Mycobacterium simiae complex</taxon>
    </lineage>
</organism>
<evidence type="ECO:0000256" key="7">
    <source>
        <dbReference type="ARBA" id="ARBA00080667"/>
    </source>
</evidence>
<dbReference type="EMBL" id="LQPJ01000097">
    <property type="protein sequence ID" value="ORW25495.1"/>
    <property type="molecule type" value="Genomic_DNA"/>
</dbReference>
<evidence type="ECO:0000256" key="1">
    <source>
        <dbReference type="ARBA" id="ARBA00006432"/>
    </source>
</evidence>
<dbReference type="InterPro" id="IPR045851">
    <property type="entry name" value="AMP-bd_C_sf"/>
</dbReference>
<dbReference type="InterPro" id="IPR000873">
    <property type="entry name" value="AMP-dep_synth/lig_dom"/>
</dbReference>
<dbReference type="AlphaFoldDB" id="A0A1X1ZQA7"/>
<dbReference type="Pfam" id="PF13193">
    <property type="entry name" value="AMP-binding_C"/>
    <property type="match status" value="1"/>
</dbReference>
<gene>
    <name evidence="11" type="ORF">AWC19_06980</name>
</gene>
<dbReference type="CDD" id="cd17631">
    <property type="entry name" value="FACL_FadD13-like"/>
    <property type="match status" value="1"/>
</dbReference>
<dbReference type="RefSeq" id="WP_085078215.1">
    <property type="nucleotide sequence ID" value="NZ_JACKRZ010000432.1"/>
</dbReference>
<sequence>MPIAGMIRRHAQARPDHIALKWDGGSSTYAQLHERSNRLAQALSANGVGPTDRVAILDHNGPAHVEVMVATAKLRAVAVPVNFRLTPREVLTIINDSQARVIVVGAPFADIVKAIAPGFVRPIVTIPLGQSYESWLGAHPAVDPGDEPAPGDTCLQLYSSGTTGAPKGVEISALGLKTCISLYEPLTGLDGDAIHMMVLPFFHIGGTGMALATHLTGGTNYIVRQAVPEHLLQVLVHQRCTHTTLVPAVVQSMLQVPGVSDMDFTALKSIAYGGSPITETLLREALAVFRCDFCQAYGLTESCGTVSILPPSDHDPDGSNTHRLRSIGRPVESAQIRIVDPETLKDVATHQVGELWIKSPQVMKGYWGRPDETAETIVDGWLRSGDAGYFDDDGYLYLYDRVKDMIISGGENIYPTEVENALASHPAVLESAVIGVPSRRWGETPKAIVVRRPGVDVTQDELIAHCRGLIAAYKCPTSIEWIDTLPRNAAGKILKKELRAPYWAAASVSR</sequence>
<dbReference type="Gene3D" id="3.30.300.30">
    <property type="match status" value="1"/>
</dbReference>
<dbReference type="NCBIfam" id="NF004837">
    <property type="entry name" value="PRK06187.1"/>
    <property type="match status" value="1"/>
</dbReference>
<evidence type="ECO:0000313" key="11">
    <source>
        <dbReference type="EMBL" id="ORW25495.1"/>
    </source>
</evidence>
<evidence type="ECO:0000256" key="2">
    <source>
        <dbReference type="ARBA" id="ARBA00022598"/>
    </source>
</evidence>
<dbReference type="PANTHER" id="PTHR43767">
    <property type="entry name" value="LONG-CHAIN-FATTY-ACID--COA LIGASE"/>
    <property type="match status" value="1"/>
</dbReference>
<dbReference type="Pfam" id="PF00501">
    <property type="entry name" value="AMP-binding"/>
    <property type="match status" value="1"/>
</dbReference>
<comment type="caution">
    <text evidence="11">The sequence shown here is derived from an EMBL/GenBank/DDBJ whole genome shotgun (WGS) entry which is preliminary data.</text>
</comment>
<comment type="catalytic activity">
    <reaction evidence="4">
        <text>a long-chain fatty acid + ATP + CoA = a long-chain fatty acyl-CoA + AMP + diphosphate</text>
        <dbReference type="Rhea" id="RHEA:15421"/>
        <dbReference type="ChEBI" id="CHEBI:30616"/>
        <dbReference type="ChEBI" id="CHEBI:33019"/>
        <dbReference type="ChEBI" id="CHEBI:57287"/>
        <dbReference type="ChEBI" id="CHEBI:57560"/>
        <dbReference type="ChEBI" id="CHEBI:83139"/>
        <dbReference type="ChEBI" id="CHEBI:456215"/>
        <dbReference type="EC" id="6.2.1.3"/>
    </reaction>
</comment>
<evidence type="ECO:0000256" key="6">
    <source>
        <dbReference type="ARBA" id="ARBA00076959"/>
    </source>
</evidence>
<evidence type="ECO:0000256" key="8">
    <source>
        <dbReference type="ARBA" id="ARBA00083882"/>
    </source>
</evidence>
<dbReference type="STRING" id="153971.AWC19_06980"/>
<feature type="domain" description="AMP-dependent synthetase/ligase" evidence="9">
    <location>
        <begin position="8"/>
        <end position="367"/>
    </location>
</feature>
<evidence type="ECO:0000259" key="9">
    <source>
        <dbReference type="Pfam" id="PF00501"/>
    </source>
</evidence>
<keyword evidence="2" id="KW-0436">Ligase</keyword>
<evidence type="ECO:0000256" key="4">
    <source>
        <dbReference type="ARBA" id="ARBA00036813"/>
    </source>
</evidence>
<evidence type="ECO:0000313" key="12">
    <source>
        <dbReference type="Proteomes" id="UP000193529"/>
    </source>
</evidence>
<dbReference type="PANTHER" id="PTHR43767:SF1">
    <property type="entry name" value="NONRIBOSOMAL PEPTIDE SYNTHASE PES1 (EUROFUNG)-RELATED"/>
    <property type="match status" value="1"/>
</dbReference>
<proteinExistence type="inferred from homology"/>
<keyword evidence="12" id="KW-1185">Reference proteome</keyword>
<dbReference type="GO" id="GO:0004467">
    <property type="term" value="F:long-chain fatty acid-CoA ligase activity"/>
    <property type="evidence" value="ECO:0007669"/>
    <property type="project" value="UniProtKB-EC"/>
</dbReference>
<protein>
    <recommendedName>
        <fullName evidence="5">Long-chain-fatty-acid--CoA ligase FadD13</fullName>
        <ecNumber evidence="3">6.2.1.3</ecNumber>
    </recommendedName>
    <alternativeName>
        <fullName evidence="6">Fatty acyl-CoA ligase</fullName>
    </alternativeName>
    <alternativeName>
        <fullName evidence="8">Fatty acyl-CoA synthetase</fullName>
    </alternativeName>
    <alternativeName>
        <fullName evidence="7">Very-long-chain fatty-acyl-CoA synthetase</fullName>
    </alternativeName>
</protein>
<dbReference type="FunFam" id="3.30.300.30:FF:000008">
    <property type="entry name" value="2,3-dihydroxybenzoate-AMP ligase"/>
    <property type="match status" value="1"/>
</dbReference>
<dbReference type="InterPro" id="IPR042099">
    <property type="entry name" value="ANL_N_sf"/>
</dbReference>